<proteinExistence type="predicted"/>
<dbReference type="Proteomes" id="UP000001878">
    <property type="component" value="Segment"/>
</dbReference>
<keyword evidence="2" id="KW-1185">Reference proteome</keyword>
<name>C1KFS6_9CAUD</name>
<dbReference type="KEGG" id="vg:7751021"/>
<evidence type="ECO:0000313" key="1">
    <source>
        <dbReference type="EMBL" id="ACO37087.1"/>
    </source>
</evidence>
<dbReference type="GeneID" id="7751021"/>
<protein>
    <submittedName>
        <fullName evidence="1">Uncharacterized protein</fullName>
    </submittedName>
</protein>
<organism evidence="1 2">
    <name type="scientific">Lactobacillus phage Lb338-1</name>
    <dbReference type="NCBI Taxonomy" id="2892342"/>
    <lineage>
        <taxon>Viruses</taxon>
        <taxon>Duplodnaviria</taxon>
        <taxon>Heunggongvirae</taxon>
        <taxon>Uroviricota</taxon>
        <taxon>Caudoviricetes</taxon>
        <taxon>Herelleviridae</taxon>
        <taxon>Mooreparkvirus</taxon>
        <taxon>Mooreparkvirus Lb3381</taxon>
    </lineage>
</organism>
<accession>C1KFS6</accession>
<dbReference type="EMBL" id="FJ822135">
    <property type="protein sequence ID" value="ACO37087.1"/>
    <property type="molecule type" value="Genomic_DNA"/>
</dbReference>
<gene>
    <name evidence="1" type="ORF">lb338_phage_166</name>
</gene>
<reference evidence="1 2" key="1">
    <citation type="journal article" date="2009" name="Gene">
        <title>Genome of a virulent bacteriophage Lb338-1 that lyses the probiotic Lactobacillus paracasei cheese strain.</title>
        <authorList>
            <person name="Alemayehu D."/>
            <person name="Ross R.P."/>
            <person name="O'Sullivan O."/>
            <person name="Coffey A."/>
            <person name="Stanton C."/>
            <person name="Fitzgerald G.F."/>
            <person name="McAuliffe O."/>
        </authorList>
    </citation>
    <scope>NUCLEOTIDE SEQUENCE [LARGE SCALE GENOMIC DNA]</scope>
    <source>
        <strain evidence="1">Lb338-1</strain>
    </source>
</reference>
<dbReference type="OrthoDB" id="14448at10239"/>
<evidence type="ECO:0000313" key="2">
    <source>
        <dbReference type="Proteomes" id="UP000001878"/>
    </source>
</evidence>
<sequence length="227" mass="25506">MAKRMKRVQKKKSVLLEIYDNALLRSKIDAALDNKVPYTDIIKIADNYGVSVSAPTISRYAKARNESSIKGTDLRKSIDGETKNALERIKKKEEKHKEIENVVTTPVYVSDIQFLDTLISKKFSGLVSADPDDIPWKDAIAAINVKNKLDGGANKGLGVQGLRELQLYSQAKYTALTQAVLKFVPEEKQQEAIDYMDKVEKDQLKQMEVTPQNKLVVQILKENGVKI</sequence>
<dbReference type="RefSeq" id="YP_002790845.1">
    <property type="nucleotide sequence ID" value="NC_012530.1"/>
</dbReference>